<gene>
    <name evidence="1" type="ORF">ASZ78_012389</name>
</gene>
<dbReference type="STRING" id="9009.A0A226MWX0"/>
<organism evidence="1 2">
    <name type="scientific">Callipepla squamata</name>
    <name type="common">Scaled quail</name>
    <dbReference type="NCBI Taxonomy" id="9009"/>
    <lineage>
        <taxon>Eukaryota</taxon>
        <taxon>Metazoa</taxon>
        <taxon>Chordata</taxon>
        <taxon>Craniata</taxon>
        <taxon>Vertebrata</taxon>
        <taxon>Euteleostomi</taxon>
        <taxon>Archelosauria</taxon>
        <taxon>Archosauria</taxon>
        <taxon>Dinosauria</taxon>
        <taxon>Saurischia</taxon>
        <taxon>Theropoda</taxon>
        <taxon>Coelurosauria</taxon>
        <taxon>Aves</taxon>
        <taxon>Neognathae</taxon>
        <taxon>Galloanserae</taxon>
        <taxon>Galliformes</taxon>
        <taxon>Odontophoridae</taxon>
        <taxon>Callipepla</taxon>
    </lineage>
</organism>
<dbReference type="Proteomes" id="UP000198323">
    <property type="component" value="Unassembled WGS sequence"/>
</dbReference>
<evidence type="ECO:0000313" key="1">
    <source>
        <dbReference type="EMBL" id="OXB59835.1"/>
    </source>
</evidence>
<dbReference type="PANTHER" id="PTHR33487:SF1">
    <property type="entry name" value="CILIA- AND FLAGELLA-ASSOCIATED PROTEIN 54"/>
    <property type="match status" value="1"/>
</dbReference>
<sequence>ANTLFNIWIKYKPRLPDWYYNDKLLKVGDSLAQIKEYKLALLQCYGRYLQQFVSVNPDDITDDENQFKTTFFPDGFRDKNAFLTFHALQERNVCIYQMVCSSDRNLQKQESLQTCFKVLSSIRLTMQVALPQQNLCWLIYNGTIHIYTICRHLMLIGQSAKVFARRGLIQIDELKQLEDISSSQKNSEETRKIFREATIKMSVMIFKRAVYESRRKPKSYYRHKLKVNLKEAQNLPWPRTTTEQLLMEMFDSTAAQFLAVLEALSDSSRRVLHPAPPVPDEPEIRDVISELCFAGLGILSGNSIKNQNSVGGVSSTDVQGDCTNEFGIINASSTLLQLILTGKLALNFERMLYTEVALMLGEKRVSGEAAVKFVKLAFNYEEWDVFDSAVVFVTNFLQAQNDPRWKKAEMELKLLILMQPLLFSRKFRHGFSVSEDNTGEDNMPSVCDKKSTVRKIMSCLSFSLLSINAVADSLEYGEPSHDLIILATTVFSCVSSPKQWIYVLWILNEVILNVPDTDVVMVAEITLHLTAILENTADSASKSKKKAVEYVSFLLSYFFFYEKGKRSVILSEDETCDIPEILMRSPTEQLQLAYENLEKTINEMNKSRLMTFLPDGKSIFDNCCMKLLFAYLPFSVYWVDSNGQNLSSVLEWSNDKTGRRNCFLMDLHLELIQAQHRIAVKLLKLTQGKLQ</sequence>
<proteinExistence type="predicted"/>
<dbReference type="Pfam" id="PF14858">
    <property type="entry name" value="CFAP54_N"/>
    <property type="match status" value="1"/>
</dbReference>
<dbReference type="InterPro" id="IPR027912">
    <property type="entry name" value="CFAP54"/>
</dbReference>
<accession>A0A226MWX0</accession>
<dbReference type="GO" id="GO:0060271">
    <property type="term" value="P:cilium assembly"/>
    <property type="evidence" value="ECO:0007669"/>
    <property type="project" value="TreeGrafter"/>
</dbReference>
<name>A0A226MWX0_CALSU</name>
<evidence type="ECO:0000313" key="2">
    <source>
        <dbReference type="Proteomes" id="UP000198323"/>
    </source>
</evidence>
<dbReference type="OrthoDB" id="2104158at2759"/>
<protein>
    <submittedName>
        <fullName evidence="1">Uncharacterized protein</fullName>
    </submittedName>
</protein>
<feature type="non-terminal residue" evidence="1">
    <location>
        <position position="1"/>
    </location>
</feature>
<comment type="caution">
    <text evidence="1">The sequence shown here is derived from an EMBL/GenBank/DDBJ whole genome shotgun (WGS) entry which is preliminary data.</text>
</comment>
<dbReference type="EMBL" id="MCFN01000367">
    <property type="protein sequence ID" value="OXB59835.1"/>
    <property type="molecule type" value="Genomic_DNA"/>
</dbReference>
<keyword evidence="2" id="KW-1185">Reference proteome</keyword>
<dbReference type="PANTHER" id="PTHR33487">
    <property type="entry name" value="CILIA- AND FLAGELLA-ASSOCIATED PROTEIN 54"/>
    <property type="match status" value="1"/>
</dbReference>
<dbReference type="AlphaFoldDB" id="A0A226MWX0"/>
<reference evidence="1 2" key="1">
    <citation type="submission" date="2016-07" db="EMBL/GenBank/DDBJ databases">
        <title>Disparate Historic Effective Population Sizes Predicted by Modern Levels of Genome Diversity for the Scaled Quail (Callipepla squamata) and the Northern Bobwhite (Colinus virginianus): Inferences from First and Second Generation Draft Genome Assemblies for Sympatric New World Quail.</title>
        <authorList>
            <person name="Oldeschulte D.L."/>
            <person name="Halley Y.A."/>
            <person name="Bhattarai E.K."/>
            <person name="Brashear W.A."/>
            <person name="Hill J."/>
            <person name="Metz R.P."/>
            <person name="Johnson C.D."/>
            <person name="Rollins D."/>
            <person name="Peterson M.J."/>
            <person name="Bickhart D.M."/>
            <person name="Decker J.E."/>
            <person name="Seabury C.M."/>
        </authorList>
    </citation>
    <scope>NUCLEOTIDE SEQUENCE [LARGE SCALE GENOMIC DNA]</scope>
    <source>
        <strain evidence="1 2">Texas</strain>
        <tissue evidence="1">Leg muscle</tissue>
    </source>
</reference>